<keyword evidence="2" id="KW-1185">Reference proteome</keyword>
<name>A0ACC0XHD9_9ROSI</name>
<proteinExistence type="predicted"/>
<accession>A0ACC0XHD9</accession>
<gene>
    <name evidence="1" type="ORF">Pint_09491</name>
</gene>
<sequence>MEGMLNIVLFVSVLVCVVSSSFAQQACGKYSFSENRQFDSCIDLPVLNSFIHYNYESSSGKLDVAFRRTGMTASSWIAWAINPTATGMVGSQALVAYQQADGKMKAYTSPVTQYKTSLEEGKLSFEVSDLTATFAKNEMTIFATLALGKGNTTVNQVWQEGPLSDNVPQMHSTSGGNVQSMGKLDLLSGTASSSGGGNSKKRDRNIHGILNAVSWGIMMPAGAIFARYLKVFKPSLGPTWFYLHVGCQASAYIIGVAGWGAGLKLGSQSAGIEYSTHRNIGIALFCLGTLQAFALLLRPKPDHKYRIFWNIYHHACGYTVIILSVVNIFKGFQILKPGDAWKHAYTGIIIALGAIAVVLEGFTWIIVIKRKREENSDKIFGNGANGYSGRRA</sequence>
<dbReference type="Proteomes" id="UP001163603">
    <property type="component" value="Chromosome 12"/>
</dbReference>
<reference evidence="2" key="1">
    <citation type="journal article" date="2023" name="G3 (Bethesda)">
        <title>Genome assembly and association tests identify interacting loci associated with vigor, precocity, and sex in interspecific pistachio rootstocks.</title>
        <authorList>
            <person name="Palmer W."/>
            <person name="Jacygrad E."/>
            <person name="Sagayaradj S."/>
            <person name="Cavanaugh K."/>
            <person name="Han R."/>
            <person name="Bertier L."/>
            <person name="Beede B."/>
            <person name="Kafkas S."/>
            <person name="Golino D."/>
            <person name="Preece J."/>
            <person name="Michelmore R."/>
        </authorList>
    </citation>
    <scope>NUCLEOTIDE SEQUENCE [LARGE SCALE GENOMIC DNA]</scope>
</reference>
<evidence type="ECO:0000313" key="1">
    <source>
        <dbReference type="EMBL" id="KAJ0017167.1"/>
    </source>
</evidence>
<organism evidence="1 2">
    <name type="scientific">Pistacia integerrima</name>
    <dbReference type="NCBI Taxonomy" id="434235"/>
    <lineage>
        <taxon>Eukaryota</taxon>
        <taxon>Viridiplantae</taxon>
        <taxon>Streptophyta</taxon>
        <taxon>Embryophyta</taxon>
        <taxon>Tracheophyta</taxon>
        <taxon>Spermatophyta</taxon>
        <taxon>Magnoliopsida</taxon>
        <taxon>eudicotyledons</taxon>
        <taxon>Gunneridae</taxon>
        <taxon>Pentapetalae</taxon>
        <taxon>rosids</taxon>
        <taxon>malvids</taxon>
        <taxon>Sapindales</taxon>
        <taxon>Anacardiaceae</taxon>
        <taxon>Pistacia</taxon>
    </lineage>
</organism>
<evidence type="ECO:0000313" key="2">
    <source>
        <dbReference type="Proteomes" id="UP001163603"/>
    </source>
</evidence>
<comment type="caution">
    <text evidence="1">The sequence shown here is derived from an EMBL/GenBank/DDBJ whole genome shotgun (WGS) entry which is preliminary data.</text>
</comment>
<dbReference type="EMBL" id="CM047747">
    <property type="protein sequence ID" value="KAJ0017167.1"/>
    <property type="molecule type" value="Genomic_DNA"/>
</dbReference>
<protein>
    <submittedName>
        <fullName evidence="1">Uncharacterized protein</fullName>
    </submittedName>
</protein>